<protein>
    <submittedName>
        <fullName evidence="2">Uncharacterized protein</fullName>
    </submittedName>
</protein>
<evidence type="ECO:0000256" key="1">
    <source>
        <dbReference type="SAM" id="MobiDB-lite"/>
    </source>
</evidence>
<dbReference type="AlphaFoldDB" id="A0A9P9GJF1"/>
<name>A0A9P9GJF1_FUSSL</name>
<gene>
    <name evidence="2" type="ORF">B0J15DRAFT_502627</name>
</gene>
<feature type="region of interest" description="Disordered" evidence="1">
    <location>
        <begin position="37"/>
        <end position="99"/>
    </location>
</feature>
<dbReference type="OrthoDB" id="5241264at2759"/>
<comment type="caution">
    <text evidence="2">The sequence shown here is derived from an EMBL/GenBank/DDBJ whole genome shotgun (WGS) entry which is preliminary data.</text>
</comment>
<keyword evidence="3" id="KW-1185">Reference proteome</keyword>
<dbReference type="PANTHER" id="PTHR38166:SF1">
    <property type="entry name" value="C2H2-TYPE DOMAIN-CONTAINING PROTEIN"/>
    <property type="match status" value="1"/>
</dbReference>
<accession>A0A9P9GJF1</accession>
<feature type="region of interest" description="Disordered" evidence="1">
    <location>
        <begin position="1"/>
        <end position="21"/>
    </location>
</feature>
<feature type="compositionally biased region" description="Polar residues" evidence="1">
    <location>
        <begin position="60"/>
        <end position="70"/>
    </location>
</feature>
<dbReference type="EMBL" id="JAGTJS010000021">
    <property type="protein sequence ID" value="KAH7239660.1"/>
    <property type="molecule type" value="Genomic_DNA"/>
</dbReference>
<evidence type="ECO:0000313" key="3">
    <source>
        <dbReference type="Proteomes" id="UP000736672"/>
    </source>
</evidence>
<evidence type="ECO:0000313" key="2">
    <source>
        <dbReference type="EMBL" id="KAH7239660.1"/>
    </source>
</evidence>
<proteinExistence type="predicted"/>
<dbReference type="PANTHER" id="PTHR38166">
    <property type="entry name" value="C2H2-TYPE DOMAIN-CONTAINING PROTEIN-RELATED"/>
    <property type="match status" value="1"/>
</dbReference>
<organism evidence="2 3">
    <name type="scientific">Fusarium solani</name>
    <name type="common">Filamentous fungus</name>
    <dbReference type="NCBI Taxonomy" id="169388"/>
    <lineage>
        <taxon>Eukaryota</taxon>
        <taxon>Fungi</taxon>
        <taxon>Dikarya</taxon>
        <taxon>Ascomycota</taxon>
        <taxon>Pezizomycotina</taxon>
        <taxon>Sordariomycetes</taxon>
        <taxon>Hypocreomycetidae</taxon>
        <taxon>Hypocreales</taxon>
        <taxon>Nectriaceae</taxon>
        <taxon>Fusarium</taxon>
        <taxon>Fusarium solani species complex</taxon>
    </lineage>
</organism>
<sequence length="362" mass="42063">MARQTQLHTPRSAPTNQGSNNAGYLLAQVAIRNSPARGLASRHLERRRTYPSPRLGRTATPVQTRASATPSSLSSEHEWDSSSSSSSSESDSEHEDQVEHYTLPHEHEWHKFRPELLQLAHPQLEEFSSLVEYDASSRTRSRVVKWQPEPLLVEEAQDPSDPEVVVLSRQRKMARQFHQACPFYKSDPVKHKRCLLLYNSQSIEGLKHHLARHHKKPFYCARCFETFKTPIGRDSHILDAKCQLLDPKPMDGIDQYQRSMLWKKDKWYLSERKRWRWIWTIVFPSQPPHSPYLDQGLGLEVSMARDFWDMYGWRCVSDFLSSRGYLDRHDENDEKALDALCDLVLEDLLTEIIERASSTRAC</sequence>
<dbReference type="Proteomes" id="UP000736672">
    <property type="component" value="Unassembled WGS sequence"/>
</dbReference>
<reference evidence="2" key="1">
    <citation type="journal article" date="2021" name="Nat. Commun.">
        <title>Genetic determinants of endophytism in the Arabidopsis root mycobiome.</title>
        <authorList>
            <person name="Mesny F."/>
            <person name="Miyauchi S."/>
            <person name="Thiergart T."/>
            <person name="Pickel B."/>
            <person name="Atanasova L."/>
            <person name="Karlsson M."/>
            <person name="Huettel B."/>
            <person name="Barry K.W."/>
            <person name="Haridas S."/>
            <person name="Chen C."/>
            <person name="Bauer D."/>
            <person name="Andreopoulos W."/>
            <person name="Pangilinan J."/>
            <person name="LaButti K."/>
            <person name="Riley R."/>
            <person name="Lipzen A."/>
            <person name="Clum A."/>
            <person name="Drula E."/>
            <person name="Henrissat B."/>
            <person name="Kohler A."/>
            <person name="Grigoriev I.V."/>
            <person name="Martin F.M."/>
            <person name="Hacquard S."/>
        </authorList>
    </citation>
    <scope>NUCLEOTIDE SEQUENCE</scope>
    <source>
        <strain evidence="2">FSSC 5 MPI-SDFR-AT-0091</strain>
    </source>
</reference>